<accession>A0ABP1HGA4</accession>
<keyword evidence="1" id="KW-0472">Membrane</keyword>
<reference evidence="2 3" key="1">
    <citation type="submission" date="2024-07" db="EMBL/GenBank/DDBJ databases">
        <authorList>
            <person name="Akdeniz Z."/>
        </authorList>
    </citation>
    <scope>NUCLEOTIDE SEQUENCE [LARGE SCALE GENOMIC DNA]</scope>
</reference>
<evidence type="ECO:0000313" key="3">
    <source>
        <dbReference type="Proteomes" id="UP001642409"/>
    </source>
</evidence>
<dbReference type="EMBL" id="CAXDID020000028">
    <property type="protein sequence ID" value="CAL5992439.1"/>
    <property type="molecule type" value="Genomic_DNA"/>
</dbReference>
<protein>
    <submittedName>
        <fullName evidence="2">Hypothetical_protein</fullName>
    </submittedName>
</protein>
<feature type="transmembrane region" description="Helical" evidence="1">
    <location>
        <begin position="59"/>
        <end position="85"/>
    </location>
</feature>
<evidence type="ECO:0000256" key="1">
    <source>
        <dbReference type="SAM" id="Phobius"/>
    </source>
</evidence>
<dbReference type="Proteomes" id="UP001642409">
    <property type="component" value="Unassembled WGS sequence"/>
</dbReference>
<keyword evidence="3" id="KW-1185">Reference proteome</keyword>
<organism evidence="2 3">
    <name type="scientific">Hexamita inflata</name>
    <dbReference type="NCBI Taxonomy" id="28002"/>
    <lineage>
        <taxon>Eukaryota</taxon>
        <taxon>Metamonada</taxon>
        <taxon>Diplomonadida</taxon>
        <taxon>Hexamitidae</taxon>
        <taxon>Hexamitinae</taxon>
        <taxon>Hexamita</taxon>
    </lineage>
</organism>
<sequence length="272" mass="31738">MSTNNNSKTILAYSLVMFTLLLTAGAVFTIIPYKYEQRVYYSSEEVRFSWYYRTDRIPINLGCGVALDIFGFFGFIISCVLYHINKKTPEDYKDYASLTYYKKFQSVFILLYIMLFAFMVAGVALCTLSFRYYQFSYYMTEQQQKYWINHDSLTKSVQLHIGPGVFQLVAGLFGLLILQKFQLCANTPVSKQAQRSEQILTANIKEEEQNNKSYLPTSKLQKQMVNNQRQEPESIRLYENQYYERYGSNVFDSIEIVDNLNVTQIGTSQVEQ</sequence>
<proteinExistence type="predicted"/>
<keyword evidence="1" id="KW-1133">Transmembrane helix</keyword>
<feature type="transmembrane region" description="Helical" evidence="1">
    <location>
        <begin position="12"/>
        <end position="33"/>
    </location>
</feature>
<name>A0ABP1HGA4_9EUKA</name>
<comment type="caution">
    <text evidence="2">The sequence shown here is derived from an EMBL/GenBank/DDBJ whole genome shotgun (WGS) entry which is preliminary data.</text>
</comment>
<feature type="transmembrane region" description="Helical" evidence="1">
    <location>
        <begin position="106"/>
        <end position="130"/>
    </location>
</feature>
<feature type="transmembrane region" description="Helical" evidence="1">
    <location>
        <begin position="157"/>
        <end position="178"/>
    </location>
</feature>
<gene>
    <name evidence="2" type="ORF">HINF_LOCUS12586</name>
</gene>
<keyword evidence="1" id="KW-0812">Transmembrane</keyword>
<evidence type="ECO:0000313" key="2">
    <source>
        <dbReference type="EMBL" id="CAL5992439.1"/>
    </source>
</evidence>